<accession>A0A2K3MN56</accession>
<name>A0A2K3MN56_TRIPR</name>
<dbReference type="AlphaFoldDB" id="A0A2K3MN56"/>
<evidence type="ECO:0008006" key="4">
    <source>
        <dbReference type="Google" id="ProtNLM"/>
    </source>
</evidence>
<dbReference type="ExpressionAtlas" id="A0A2K3MN56">
    <property type="expression patterns" value="baseline"/>
</dbReference>
<feature type="region of interest" description="Disordered" evidence="1">
    <location>
        <begin position="403"/>
        <end position="424"/>
    </location>
</feature>
<gene>
    <name evidence="2" type="ORF">L195_g015375</name>
</gene>
<dbReference type="Pfam" id="PF06101">
    <property type="entry name" value="Vps62"/>
    <property type="match status" value="1"/>
</dbReference>
<organism evidence="2 3">
    <name type="scientific">Trifolium pratense</name>
    <name type="common">Red clover</name>
    <dbReference type="NCBI Taxonomy" id="57577"/>
    <lineage>
        <taxon>Eukaryota</taxon>
        <taxon>Viridiplantae</taxon>
        <taxon>Streptophyta</taxon>
        <taxon>Embryophyta</taxon>
        <taxon>Tracheophyta</taxon>
        <taxon>Spermatophyta</taxon>
        <taxon>Magnoliopsida</taxon>
        <taxon>eudicotyledons</taxon>
        <taxon>Gunneridae</taxon>
        <taxon>Pentapetalae</taxon>
        <taxon>rosids</taxon>
        <taxon>fabids</taxon>
        <taxon>Fabales</taxon>
        <taxon>Fabaceae</taxon>
        <taxon>Papilionoideae</taxon>
        <taxon>50 kb inversion clade</taxon>
        <taxon>NPAAA clade</taxon>
        <taxon>Hologalegina</taxon>
        <taxon>IRL clade</taxon>
        <taxon>Trifolieae</taxon>
        <taxon>Trifolium</taxon>
    </lineage>
</organism>
<dbReference type="InterPro" id="IPR009291">
    <property type="entry name" value="Vps62"/>
</dbReference>
<comment type="caution">
    <text evidence="2">The sequence shown here is derived from an EMBL/GenBank/DDBJ whole genome shotgun (WGS) entry which is preliminary data.</text>
</comment>
<dbReference type="EMBL" id="ASHM01010409">
    <property type="protein sequence ID" value="PNX92241.1"/>
    <property type="molecule type" value="Genomic_DNA"/>
</dbReference>
<dbReference type="PANTHER" id="PTHR48152:SF3">
    <property type="entry name" value="DUF946 FAMILY PROTEIN (DUF946)"/>
    <property type="match status" value="1"/>
</dbReference>
<protein>
    <recommendedName>
        <fullName evidence="4">Vacuolar sorting-associated protein</fullName>
    </recommendedName>
</protein>
<dbReference type="PANTHER" id="PTHR48152">
    <property type="entry name" value="F1C9.34 PROTEIN"/>
    <property type="match status" value="1"/>
</dbReference>
<evidence type="ECO:0000313" key="2">
    <source>
        <dbReference type="EMBL" id="PNX92241.1"/>
    </source>
</evidence>
<dbReference type="STRING" id="57577.A0A2K3MN56"/>
<sequence>GNQDSTLYIWLPTPPDGYKAVGQVVTKTPDKPSTEKVMCVLANLTEQCETASWIWGSNDLNFYDIRPSNRGPQAPGVRIGSFVAQRGENTNPPSISCLKNLKSLTQIMPNEKQIEAVLQVYSPILYLHPDEQYLPSSVNWFFSNGALLYKKDDVSNPVPIAQNGTNLPQDPNNDGAYWIDLPADDANKDRVKQGNLESAETYVHVKPVFGGTFTDFAMWVFYPYNGPARAKVKFINIKLGKIGQHVGDWEHVTLRVCNLDGQLYQIYFSQHNKGQWLDSSQLEFQNGGSNDFNSPTRRPIVYASLHGHAHYPHAGLNLLGKSGVGARDDTDKGNNVMDMGKFVLVSADYLGSQVIEPAWLNFFREWGPHIDYKLDDELKAVEKFLPGKLKDVFENIVRGLPKEMLGEEGPNGPKEKGSWNGDEV</sequence>
<proteinExistence type="predicted"/>
<reference evidence="2 3" key="1">
    <citation type="journal article" date="2014" name="Am. J. Bot.">
        <title>Genome assembly and annotation for red clover (Trifolium pratense; Fabaceae).</title>
        <authorList>
            <person name="Istvanek J."/>
            <person name="Jaros M."/>
            <person name="Krenek A."/>
            <person name="Repkova J."/>
        </authorList>
    </citation>
    <scope>NUCLEOTIDE SEQUENCE [LARGE SCALE GENOMIC DNA]</scope>
    <source>
        <strain evidence="3">cv. Tatra</strain>
        <tissue evidence="2">Young leaves</tissue>
    </source>
</reference>
<dbReference type="Proteomes" id="UP000236291">
    <property type="component" value="Unassembled WGS sequence"/>
</dbReference>
<evidence type="ECO:0000313" key="3">
    <source>
        <dbReference type="Proteomes" id="UP000236291"/>
    </source>
</evidence>
<feature type="non-terminal residue" evidence="2">
    <location>
        <position position="1"/>
    </location>
</feature>
<reference evidence="2 3" key="2">
    <citation type="journal article" date="2017" name="Front. Plant Sci.">
        <title>Gene Classification and Mining of Molecular Markers Useful in Red Clover (Trifolium pratense) Breeding.</title>
        <authorList>
            <person name="Istvanek J."/>
            <person name="Dluhosova J."/>
            <person name="Dluhos P."/>
            <person name="Patkova L."/>
            <person name="Nedelnik J."/>
            <person name="Repkova J."/>
        </authorList>
    </citation>
    <scope>NUCLEOTIDE SEQUENCE [LARGE SCALE GENOMIC DNA]</scope>
    <source>
        <strain evidence="3">cv. Tatra</strain>
        <tissue evidence="2">Young leaves</tissue>
    </source>
</reference>
<evidence type="ECO:0000256" key="1">
    <source>
        <dbReference type="SAM" id="MobiDB-lite"/>
    </source>
</evidence>